<organism evidence="2 3">
    <name type="scientific">Arabidopsis suecica</name>
    <name type="common">Swedish thale-cress</name>
    <name type="synonym">Cardaminopsis suecica</name>
    <dbReference type="NCBI Taxonomy" id="45249"/>
    <lineage>
        <taxon>Eukaryota</taxon>
        <taxon>Viridiplantae</taxon>
        <taxon>Streptophyta</taxon>
        <taxon>Embryophyta</taxon>
        <taxon>Tracheophyta</taxon>
        <taxon>Spermatophyta</taxon>
        <taxon>Magnoliopsida</taxon>
        <taxon>eudicotyledons</taxon>
        <taxon>Gunneridae</taxon>
        <taxon>Pentapetalae</taxon>
        <taxon>rosids</taxon>
        <taxon>malvids</taxon>
        <taxon>Brassicales</taxon>
        <taxon>Brassicaceae</taxon>
        <taxon>Camelineae</taxon>
        <taxon>Arabidopsis</taxon>
    </lineage>
</organism>
<keyword evidence="3" id="KW-1185">Reference proteome</keyword>
<protein>
    <submittedName>
        <fullName evidence="2">Uncharacterized protein</fullName>
    </submittedName>
</protein>
<feature type="signal peptide" evidence="1">
    <location>
        <begin position="1"/>
        <end position="28"/>
    </location>
</feature>
<sequence length="151" mass="17502">MMMGRKPVGGRRSLRCCSHLSSFTWILGSLLFGANVMEYQSKRDCHACAFWNWSVVQDYELNWACKYLFNKTTNQVAECSIIRILVLPAFILKVFFNLNLFPVPMSFAKLFTHIMIHELPKRYTVASFAKLQANVKIDLNLGSERWSKAKR</sequence>
<evidence type="ECO:0000313" key="2">
    <source>
        <dbReference type="EMBL" id="KAG7538633.1"/>
    </source>
</evidence>
<dbReference type="EMBL" id="JAEFBJ010000013">
    <property type="protein sequence ID" value="KAG7538633.1"/>
    <property type="molecule type" value="Genomic_DNA"/>
</dbReference>
<evidence type="ECO:0000256" key="1">
    <source>
        <dbReference type="SAM" id="SignalP"/>
    </source>
</evidence>
<gene>
    <name evidence="2" type="ORF">ISN44_As13g023770</name>
</gene>
<accession>A0A8T1Y2Z1</accession>
<comment type="caution">
    <text evidence="2">The sequence shown here is derived from an EMBL/GenBank/DDBJ whole genome shotgun (WGS) entry which is preliminary data.</text>
</comment>
<dbReference type="AlphaFoldDB" id="A0A8T1Y2Z1"/>
<evidence type="ECO:0000313" key="3">
    <source>
        <dbReference type="Proteomes" id="UP000694251"/>
    </source>
</evidence>
<feature type="chain" id="PRO_5035719941" evidence="1">
    <location>
        <begin position="29"/>
        <end position="151"/>
    </location>
</feature>
<proteinExistence type="predicted"/>
<keyword evidence="1" id="KW-0732">Signal</keyword>
<reference evidence="2 3" key="1">
    <citation type="submission" date="2020-12" db="EMBL/GenBank/DDBJ databases">
        <title>Concerted genomic and epigenomic changes stabilize Arabidopsis allopolyploids.</title>
        <authorList>
            <person name="Chen Z."/>
        </authorList>
    </citation>
    <scope>NUCLEOTIDE SEQUENCE [LARGE SCALE GENOMIC DNA]</scope>
    <source>
        <strain evidence="2">As9502</strain>
        <tissue evidence="2">Leaf</tissue>
    </source>
</reference>
<name>A0A8T1Y2Z1_ARASU</name>
<dbReference type="Proteomes" id="UP000694251">
    <property type="component" value="Chromosome 13"/>
</dbReference>